<dbReference type="PANTHER" id="PTHR47966:SF2">
    <property type="entry name" value="ASPERGILLOPEPSIN-1-RELATED"/>
    <property type="match status" value="1"/>
</dbReference>
<evidence type="ECO:0000256" key="1">
    <source>
        <dbReference type="ARBA" id="ARBA00000391"/>
    </source>
</evidence>
<dbReference type="InterPro" id="IPR021109">
    <property type="entry name" value="Peptidase_aspartic_dom_sf"/>
</dbReference>
<evidence type="ECO:0000256" key="7">
    <source>
        <dbReference type="ARBA" id="ARBA00022801"/>
    </source>
</evidence>
<evidence type="ECO:0000256" key="3">
    <source>
        <dbReference type="ARBA" id="ARBA00013210"/>
    </source>
</evidence>
<reference evidence="15" key="1">
    <citation type="journal article" date="2017" name="Genome Biol.">
        <title>Comparative genomics reveals high biological diversity and specific adaptations in the industrially and medically important fungal genus Aspergillus.</title>
        <authorList>
            <person name="de Vries R.P."/>
            <person name="Riley R."/>
            <person name="Wiebenga A."/>
            <person name="Aguilar-Osorio G."/>
            <person name="Amillis S."/>
            <person name="Uchima C.A."/>
            <person name="Anderluh G."/>
            <person name="Asadollahi M."/>
            <person name="Askin M."/>
            <person name="Barry K."/>
            <person name="Battaglia E."/>
            <person name="Bayram O."/>
            <person name="Benocci T."/>
            <person name="Braus-Stromeyer S.A."/>
            <person name="Caldana C."/>
            <person name="Canovas D."/>
            <person name="Cerqueira G.C."/>
            <person name="Chen F."/>
            <person name="Chen W."/>
            <person name="Choi C."/>
            <person name="Clum A."/>
            <person name="Dos Santos R.A."/>
            <person name="Damasio A.R."/>
            <person name="Diallinas G."/>
            <person name="Emri T."/>
            <person name="Fekete E."/>
            <person name="Flipphi M."/>
            <person name="Freyberg S."/>
            <person name="Gallo A."/>
            <person name="Gournas C."/>
            <person name="Habgood R."/>
            <person name="Hainaut M."/>
            <person name="Harispe M.L."/>
            <person name="Henrissat B."/>
            <person name="Hilden K.S."/>
            <person name="Hope R."/>
            <person name="Hossain A."/>
            <person name="Karabika E."/>
            <person name="Karaffa L."/>
            <person name="Karanyi Z."/>
            <person name="Krasevec N."/>
            <person name="Kuo A."/>
            <person name="Kusch H."/>
            <person name="LaButti K."/>
            <person name="Lagendijk E.L."/>
            <person name="Lapidus A."/>
            <person name="Levasseur A."/>
            <person name="Lindquist E."/>
            <person name="Lipzen A."/>
            <person name="Logrieco A.F."/>
            <person name="MacCabe A."/>
            <person name="Maekelae M.R."/>
            <person name="Malavazi I."/>
            <person name="Melin P."/>
            <person name="Meyer V."/>
            <person name="Mielnichuk N."/>
            <person name="Miskei M."/>
            <person name="Molnar A.P."/>
            <person name="Mule G."/>
            <person name="Ngan C.Y."/>
            <person name="Orejas M."/>
            <person name="Orosz E."/>
            <person name="Ouedraogo J.P."/>
            <person name="Overkamp K.M."/>
            <person name="Park H.-S."/>
            <person name="Perrone G."/>
            <person name="Piumi F."/>
            <person name="Punt P.J."/>
            <person name="Ram A.F."/>
            <person name="Ramon A."/>
            <person name="Rauscher S."/>
            <person name="Record E."/>
            <person name="Riano-Pachon D.M."/>
            <person name="Robert V."/>
            <person name="Roehrig J."/>
            <person name="Ruller R."/>
            <person name="Salamov A."/>
            <person name="Salih N.S."/>
            <person name="Samson R.A."/>
            <person name="Sandor E."/>
            <person name="Sanguinetti M."/>
            <person name="Schuetze T."/>
            <person name="Sepcic K."/>
            <person name="Shelest E."/>
            <person name="Sherlock G."/>
            <person name="Sophianopoulou V."/>
            <person name="Squina F.M."/>
            <person name="Sun H."/>
            <person name="Susca A."/>
            <person name="Todd R.B."/>
            <person name="Tsang A."/>
            <person name="Unkles S.E."/>
            <person name="van de Wiele N."/>
            <person name="van Rossen-Uffink D."/>
            <person name="Oliveira J.V."/>
            <person name="Vesth T.C."/>
            <person name="Visser J."/>
            <person name="Yu J.-H."/>
            <person name="Zhou M."/>
            <person name="Andersen M.R."/>
            <person name="Archer D.B."/>
            <person name="Baker S.E."/>
            <person name="Benoit I."/>
            <person name="Brakhage A.A."/>
            <person name="Braus G.H."/>
            <person name="Fischer R."/>
            <person name="Frisvad J.C."/>
            <person name="Goldman G.H."/>
            <person name="Houbraken J."/>
            <person name="Oakley B."/>
            <person name="Pocsi I."/>
            <person name="Scazzocchio C."/>
            <person name="Seiboth B."/>
            <person name="vanKuyk P.A."/>
            <person name="Wortman J."/>
            <person name="Dyer P.S."/>
            <person name="Grigoriev I.V."/>
        </authorList>
    </citation>
    <scope>NUCLEOTIDE SEQUENCE [LARGE SCALE GENOMIC DNA]</scope>
    <source>
        <strain evidence="15">CBS 583.65</strain>
    </source>
</reference>
<dbReference type="InterPro" id="IPR001969">
    <property type="entry name" value="Aspartic_peptidase_AS"/>
</dbReference>
<keyword evidence="15" id="KW-1185">Reference proteome</keyword>
<evidence type="ECO:0000313" key="15">
    <source>
        <dbReference type="Proteomes" id="UP000184073"/>
    </source>
</evidence>
<comment type="similarity">
    <text evidence="2 11">Belongs to the peptidase A1 family.</text>
</comment>
<feature type="signal peptide" evidence="12">
    <location>
        <begin position="1"/>
        <end position="20"/>
    </location>
</feature>
<proteinExistence type="inferred from homology"/>
<evidence type="ECO:0000256" key="6">
    <source>
        <dbReference type="ARBA" id="ARBA00022750"/>
    </source>
</evidence>
<evidence type="ECO:0000256" key="5">
    <source>
        <dbReference type="ARBA" id="ARBA00022670"/>
    </source>
</evidence>
<organism evidence="14 15">
    <name type="scientific">Aspergillus versicolor CBS 583.65</name>
    <dbReference type="NCBI Taxonomy" id="1036611"/>
    <lineage>
        <taxon>Eukaryota</taxon>
        <taxon>Fungi</taxon>
        <taxon>Dikarya</taxon>
        <taxon>Ascomycota</taxon>
        <taxon>Pezizomycotina</taxon>
        <taxon>Eurotiomycetes</taxon>
        <taxon>Eurotiomycetidae</taxon>
        <taxon>Eurotiales</taxon>
        <taxon>Aspergillaceae</taxon>
        <taxon>Aspergillus</taxon>
        <taxon>Aspergillus subgen. Nidulantes</taxon>
    </lineage>
</organism>
<dbReference type="EC" id="3.4.23.18" evidence="3"/>
<evidence type="ECO:0000256" key="8">
    <source>
        <dbReference type="ARBA" id="ARBA00029931"/>
    </source>
</evidence>
<comment type="catalytic activity">
    <reaction evidence="1">
        <text>Hydrolysis of proteins with broad specificity. Generally favors hydrophobic residues in P1 and P1', but also accepts Lys in P1, which leads to activation of trypsinogen. Does not clot milk.</text>
        <dbReference type="EC" id="3.4.23.18"/>
    </reaction>
</comment>
<dbReference type="FunFam" id="2.40.70.10:FF:000026">
    <property type="entry name" value="Endothiapepsin"/>
    <property type="match status" value="1"/>
</dbReference>
<dbReference type="InterPro" id="IPR001461">
    <property type="entry name" value="Aspartic_peptidase_A1"/>
</dbReference>
<gene>
    <name evidence="14" type="ORF">ASPVEDRAFT_120319</name>
</gene>
<keyword evidence="5 11" id="KW-0645">Protease</keyword>
<dbReference type="Pfam" id="PF00026">
    <property type="entry name" value="Asp"/>
    <property type="match status" value="1"/>
</dbReference>
<dbReference type="PROSITE" id="PS51767">
    <property type="entry name" value="PEPTIDASE_A1"/>
    <property type="match status" value="1"/>
</dbReference>
<keyword evidence="12" id="KW-0732">Signal</keyword>
<protein>
    <recommendedName>
        <fullName evidence="4">Aspergillopepsin-1</fullName>
        <ecNumber evidence="3">3.4.23.18</ecNumber>
    </recommendedName>
    <alternativeName>
        <fullName evidence="8">Aspergillopepsin I</fullName>
    </alternativeName>
    <alternativeName>
        <fullName evidence="9">Aspergillopeptidase A</fullName>
    </alternativeName>
</protein>
<evidence type="ECO:0000256" key="10">
    <source>
        <dbReference type="PIRSR" id="PIRSR601461-1"/>
    </source>
</evidence>
<dbReference type="Proteomes" id="UP000184073">
    <property type="component" value="Unassembled WGS sequence"/>
</dbReference>
<evidence type="ECO:0000256" key="2">
    <source>
        <dbReference type="ARBA" id="ARBA00007447"/>
    </source>
</evidence>
<name>A0A1L9P307_ASPVE</name>
<dbReference type="VEuPathDB" id="FungiDB:ASPVEDRAFT_120319"/>
<dbReference type="AlphaFoldDB" id="A0A1L9P307"/>
<dbReference type="PROSITE" id="PS00141">
    <property type="entry name" value="ASP_PROTEASE"/>
    <property type="match status" value="1"/>
</dbReference>
<evidence type="ECO:0000256" key="4">
    <source>
        <dbReference type="ARBA" id="ARBA00020252"/>
    </source>
</evidence>
<feature type="active site" evidence="10">
    <location>
        <position position="276"/>
    </location>
</feature>
<evidence type="ECO:0000259" key="13">
    <source>
        <dbReference type="PROSITE" id="PS51767"/>
    </source>
</evidence>
<dbReference type="GO" id="GO:0004190">
    <property type="term" value="F:aspartic-type endopeptidase activity"/>
    <property type="evidence" value="ECO:0007669"/>
    <property type="project" value="UniProtKB-KW"/>
</dbReference>
<evidence type="ECO:0000313" key="14">
    <source>
        <dbReference type="EMBL" id="OJI95930.1"/>
    </source>
</evidence>
<evidence type="ECO:0000256" key="9">
    <source>
        <dbReference type="ARBA" id="ARBA00033457"/>
    </source>
</evidence>
<dbReference type="STRING" id="1036611.A0A1L9P307"/>
<evidence type="ECO:0000256" key="12">
    <source>
        <dbReference type="SAM" id="SignalP"/>
    </source>
</evidence>
<dbReference type="GO" id="GO:0006508">
    <property type="term" value="P:proteolysis"/>
    <property type="evidence" value="ECO:0007669"/>
    <property type="project" value="UniProtKB-KW"/>
</dbReference>
<dbReference type="EMBL" id="KV878125">
    <property type="protein sequence ID" value="OJI95930.1"/>
    <property type="molecule type" value="Genomic_DNA"/>
</dbReference>
<feature type="active site" evidence="10">
    <location>
        <position position="102"/>
    </location>
</feature>
<keyword evidence="7 11" id="KW-0378">Hydrolase</keyword>
<feature type="chain" id="PRO_5012159960" description="Aspergillopepsin-1" evidence="12">
    <location>
        <begin position="21"/>
        <end position="387"/>
    </location>
</feature>
<dbReference type="PRINTS" id="PR00792">
    <property type="entry name" value="PEPSIN"/>
</dbReference>
<dbReference type="InterPro" id="IPR033121">
    <property type="entry name" value="PEPTIDASE_A1"/>
</dbReference>
<dbReference type="OrthoDB" id="2747330at2759"/>
<sequence>MVVFSKVVSVAVGLAAVASAVPTSNPRQGFTLDQILSPKSSSQGINFPKMYGRTLAKYGSPIPDKLREAEGHGTAVTTPLEYDIMYLTPVDVGGTKMNLDIDTGSADLWVFSDKLPAEQQKGHSVYKPSDHSQKLDGYSWEISYGDGSSASGDVYKDTVTLGGITAQSQAVEAASKISDQFAQDEHNDGLLGLSFSSINTVEPKSQTTFVDTVKSQLDSPVFAAALKYHQPGSYDFGFIDHDKYQGELSYVDVDKSQGFWMFSAEASGIKFDAIADTGTTLIMIDPLVVIQYYLQVPGAIDNLLVGGWTFPCDSDLPDFTIDINGYKAVIPGKHINYAPVTDGSDTCLGGIQDNLGMQFSILGDIFLKSQYVVFDYEGPRLGFAPQA</sequence>
<dbReference type="CDD" id="cd06097">
    <property type="entry name" value="Aspergillopepsin_like"/>
    <property type="match status" value="1"/>
</dbReference>
<dbReference type="SUPFAM" id="SSF50630">
    <property type="entry name" value="Acid proteases"/>
    <property type="match status" value="1"/>
</dbReference>
<dbReference type="RefSeq" id="XP_040661693.1">
    <property type="nucleotide sequence ID" value="XM_040805786.1"/>
</dbReference>
<accession>A0A1L9P307</accession>
<dbReference type="PANTHER" id="PTHR47966">
    <property type="entry name" value="BETA-SITE APP-CLEAVING ENZYME, ISOFORM A-RELATED"/>
    <property type="match status" value="1"/>
</dbReference>
<feature type="domain" description="Peptidase A1" evidence="13">
    <location>
        <begin position="86"/>
        <end position="384"/>
    </location>
</feature>
<dbReference type="GeneID" id="63721297"/>
<dbReference type="Gene3D" id="2.40.70.10">
    <property type="entry name" value="Acid Proteases"/>
    <property type="match status" value="2"/>
</dbReference>
<keyword evidence="6 11" id="KW-0064">Aspartyl protease</keyword>
<dbReference type="InterPro" id="IPR034163">
    <property type="entry name" value="Aspergillopepsin-like_cat_dom"/>
</dbReference>
<evidence type="ECO:0000256" key="11">
    <source>
        <dbReference type="RuleBase" id="RU000454"/>
    </source>
</evidence>